<protein>
    <recommendedName>
        <fullName evidence="1">Non-structural maintenance of chromosomes element 1 homolog</fullName>
        <ecNumber evidence="1">2.3.2.27</ecNumber>
    </recommendedName>
</protein>
<dbReference type="Gene3D" id="1.10.10.10">
    <property type="entry name" value="Winged helix-like DNA-binding domain superfamily/Winged helix DNA-binding domain"/>
    <property type="match status" value="1"/>
</dbReference>
<name>W7TNJ7_9STRA</name>
<keyword evidence="1" id="KW-0833">Ubl conjugation pathway</keyword>
<proteinExistence type="inferred from homology"/>
<dbReference type="GO" id="GO:0000724">
    <property type="term" value="P:double-strand break repair via homologous recombination"/>
    <property type="evidence" value="ECO:0007669"/>
    <property type="project" value="TreeGrafter"/>
</dbReference>
<accession>W7TNJ7</accession>
<organism evidence="2 3">
    <name type="scientific">Nannochloropsis gaditana</name>
    <dbReference type="NCBI Taxonomy" id="72520"/>
    <lineage>
        <taxon>Eukaryota</taxon>
        <taxon>Sar</taxon>
        <taxon>Stramenopiles</taxon>
        <taxon>Ochrophyta</taxon>
        <taxon>Eustigmatophyceae</taxon>
        <taxon>Eustigmatales</taxon>
        <taxon>Monodopsidaceae</taxon>
        <taxon>Nannochloropsis</taxon>
    </lineage>
</organism>
<keyword evidence="1" id="KW-0863">Zinc-finger</keyword>
<dbReference type="EMBL" id="AZIL01001060">
    <property type="protein sequence ID" value="EWM25068.1"/>
    <property type="molecule type" value="Genomic_DNA"/>
</dbReference>
<sequence>MARNTSASAASAVEARQAFLQLLMSRKVMTHSQAANALAMISEELNVQDQLDVKSCLANLNKELQNCNLQIRGMVHQDSEAYAVVNVLSDDVSKMHASKMKDWEKAYFKEVIKAICGRGGNFVEDDELTALRVPIGGTAASVREKRSVLSLLSAEFWLQRDKHGRFALGPRTFLELDDFVRAHEMEMPQVLYY</sequence>
<dbReference type="Proteomes" id="UP000019335">
    <property type="component" value="Chromosome 12"/>
</dbReference>
<comment type="caution">
    <text evidence="2">The sequence shown here is derived from an EMBL/GenBank/DDBJ whole genome shotgun (WGS) entry which is preliminary data.</text>
</comment>
<keyword evidence="1" id="KW-0808">Transferase</keyword>
<reference evidence="2 3" key="1">
    <citation type="journal article" date="2014" name="Mol. Plant">
        <title>Chromosome Scale Genome Assembly and Transcriptome Profiling of Nannochloropsis gaditana in Nitrogen Depletion.</title>
        <authorList>
            <person name="Corteggiani Carpinelli E."/>
            <person name="Telatin A."/>
            <person name="Vitulo N."/>
            <person name="Forcato C."/>
            <person name="D'Angelo M."/>
            <person name="Schiavon R."/>
            <person name="Vezzi A."/>
            <person name="Giacometti G.M."/>
            <person name="Morosinotto T."/>
            <person name="Valle G."/>
        </authorList>
    </citation>
    <scope>NUCLEOTIDE SEQUENCE [LARGE SCALE GENOMIC DNA]</scope>
    <source>
        <strain evidence="2 3">B-31</strain>
    </source>
</reference>
<dbReference type="GO" id="GO:0030915">
    <property type="term" value="C:Smc5-Smc6 complex"/>
    <property type="evidence" value="ECO:0007669"/>
    <property type="project" value="UniProtKB-UniRule"/>
</dbReference>
<dbReference type="OrthoDB" id="185455at2759"/>
<dbReference type="Pfam" id="PF07574">
    <property type="entry name" value="SMC_Nse1"/>
    <property type="match status" value="1"/>
</dbReference>
<dbReference type="GO" id="GO:0061630">
    <property type="term" value="F:ubiquitin protein ligase activity"/>
    <property type="evidence" value="ECO:0007669"/>
    <property type="project" value="UniProtKB-EC"/>
</dbReference>
<dbReference type="GO" id="GO:0008270">
    <property type="term" value="F:zinc ion binding"/>
    <property type="evidence" value="ECO:0007669"/>
    <property type="project" value="UniProtKB-KW"/>
</dbReference>
<evidence type="ECO:0000313" key="3">
    <source>
        <dbReference type="Proteomes" id="UP000019335"/>
    </source>
</evidence>
<dbReference type="EC" id="2.3.2.27" evidence="1"/>
<dbReference type="InterPro" id="IPR011513">
    <property type="entry name" value="Nse1"/>
</dbReference>
<dbReference type="PANTHER" id="PTHR20973:SF0">
    <property type="entry name" value="NON-STRUCTURAL MAINTENANCE OF CHROMOSOMES ELEMENT 1 HOMOLOG"/>
    <property type="match status" value="1"/>
</dbReference>
<dbReference type="InterPro" id="IPR036388">
    <property type="entry name" value="WH-like_DNA-bd_sf"/>
</dbReference>
<dbReference type="AlphaFoldDB" id="W7TNJ7"/>
<comment type="similarity">
    <text evidence="1">Belongs to the NSE1 family.</text>
</comment>
<evidence type="ECO:0000256" key="1">
    <source>
        <dbReference type="RuleBase" id="RU368018"/>
    </source>
</evidence>
<dbReference type="PANTHER" id="PTHR20973">
    <property type="entry name" value="NON-SMC ELEMENT 1-RELATED"/>
    <property type="match status" value="1"/>
</dbReference>
<dbReference type="OMA" id="KMHASKM"/>
<comment type="catalytic activity">
    <reaction evidence="1">
        <text>S-ubiquitinyl-[E2 ubiquitin-conjugating enzyme]-L-cysteine + [acceptor protein]-L-lysine = [E2 ubiquitin-conjugating enzyme]-L-cysteine + N(6)-ubiquitinyl-[acceptor protein]-L-lysine.</text>
        <dbReference type="EC" id="2.3.2.27"/>
    </reaction>
</comment>
<keyword evidence="1" id="KW-0227">DNA damage</keyword>
<keyword evidence="1" id="KW-0479">Metal-binding</keyword>
<keyword evidence="1" id="KW-0539">Nucleus</keyword>
<gene>
    <name evidence="2" type="ORF">Naga_100098g2</name>
</gene>
<comment type="subunit">
    <text evidence="1">Component of the Smc5-Smc6 complex.</text>
</comment>
<dbReference type="GO" id="GO:0005634">
    <property type="term" value="C:nucleus"/>
    <property type="evidence" value="ECO:0007669"/>
    <property type="project" value="UniProtKB-SubCell"/>
</dbReference>
<evidence type="ECO:0000313" key="2">
    <source>
        <dbReference type="EMBL" id="EWM25068.1"/>
    </source>
</evidence>
<keyword evidence="1" id="KW-0234">DNA repair</keyword>
<keyword evidence="3" id="KW-1185">Reference proteome</keyword>
<keyword evidence="1" id="KW-0233">DNA recombination</keyword>
<dbReference type="Gene3D" id="3.90.1150.220">
    <property type="match status" value="1"/>
</dbReference>
<keyword evidence="1" id="KW-0862">Zinc</keyword>
<comment type="subcellular location">
    <subcellularLocation>
        <location evidence="1">Nucleus</location>
    </subcellularLocation>
</comment>